<keyword evidence="2" id="KW-0808">Transferase</keyword>
<dbReference type="SMART" id="SM00450">
    <property type="entry name" value="RHOD"/>
    <property type="match status" value="1"/>
</dbReference>
<dbReference type="Pfam" id="PF00581">
    <property type="entry name" value="Rhodanese"/>
    <property type="match status" value="1"/>
</dbReference>
<organism evidence="2 3">
    <name type="scientific">Zancudomyces culisetae</name>
    <name type="common">Gut fungus</name>
    <name type="synonym">Smittium culisetae</name>
    <dbReference type="NCBI Taxonomy" id="1213189"/>
    <lineage>
        <taxon>Eukaryota</taxon>
        <taxon>Fungi</taxon>
        <taxon>Fungi incertae sedis</taxon>
        <taxon>Zoopagomycota</taxon>
        <taxon>Kickxellomycotina</taxon>
        <taxon>Harpellomycetes</taxon>
        <taxon>Harpellales</taxon>
        <taxon>Legeriomycetaceae</taxon>
        <taxon>Zancudomyces</taxon>
    </lineage>
</organism>
<gene>
    <name evidence="2" type="ORF">AX774_g774</name>
</gene>
<dbReference type="InterPro" id="IPR001763">
    <property type="entry name" value="Rhodanese-like_dom"/>
</dbReference>
<feature type="domain" description="Rhodanese" evidence="1">
    <location>
        <begin position="22"/>
        <end position="123"/>
    </location>
</feature>
<sequence length="124" mass="13801">MSTPAFAKEVDYKYISELVSGEHKNALLIDVRRPDEFAAGFIPGAHNLPSADFAAALKLEPDEFKTKYGFEQPKQNNTDRPLVLYCGGGSRCKTAAVAAELGGRAENLFVYYKGYREYKLMNNL</sequence>
<dbReference type="GO" id="GO:0004792">
    <property type="term" value="F:thiosulfate-cyanide sulfurtransferase activity"/>
    <property type="evidence" value="ECO:0007669"/>
    <property type="project" value="TreeGrafter"/>
</dbReference>
<dbReference type="PROSITE" id="PS50206">
    <property type="entry name" value="RHODANESE_3"/>
    <property type="match status" value="1"/>
</dbReference>
<dbReference type="EMBL" id="LSSK01000061">
    <property type="protein sequence ID" value="OMH85663.1"/>
    <property type="molecule type" value="Genomic_DNA"/>
</dbReference>
<evidence type="ECO:0000313" key="2">
    <source>
        <dbReference type="EMBL" id="OMH85663.1"/>
    </source>
</evidence>
<dbReference type="AlphaFoldDB" id="A0A1R1PXJ4"/>
<keyword evidence="3" id="KW-1185">Reference proteome</keyword>
<dbReference type="Proteomes" id="UP000188320">
    <property type="component" value="Unassembled WGS sequence"/>
</dbReference>
<reference evidence="3" key="1">
    <citation type="submission" date="2017-01" db="EMBL/GenBank/DDBJ databases">
        <authorList>
            <person name="Wang Y."/>
            <person name="White M."/>
            <person name="Kvist S."/>
            <person name="Moncalvo J.-M."/>
        </authorList>
    </citation>
    <scope>NUCLEOTIDE SEQUENCE [LARGE SCALE GENOMIC DNA]</scope>
    <source>
        <strain evidence="3">COL-18-3</strain>
    </source>
</reference>
<protein>
    <submittedName>
        <fullName evidence="2">Putative thiosulfate sulfurtransferase, mitochondrial</fullName>
    </submittedName>
</protein>
<dbReference type="GO" id="GO:0005739">
    <property type="term" value="C:mitochondrion"/>
    <property type="evidence" value="ECO:0007669"/>
    <property type="project" value="TreeGrafter"/>
</dbReference>
<evidence type="ECO:0000259" key="1">
    <source>
        <dbReference type="PROSITE" id="PS50206"/>
    </source>
</evidence>
<proteinExistence type="predicted"/>
<dbReference type="OrthoDB" id="566238at2759"/>
<dbReference type="InterPro" id="IPR036873">
    <property type="entry name" value="Rhodanese-like_dom_sf"/>
</dbReference>
<dbReference type="PANTHER" id="PTHR44086:SF10">
    <property type="entry name" value="THIOSULFATE SULFURTRANSFERASE_RHODANESE-LIKE DOMAIN-CONTAINING PROTEIN 3"/>
    <property type="match status" value="1"/>
</dbReference>
<dbReference type="PANTHER" id="PTHR44086">
    <property type="entry name" value="THIOSULFATE SULFURTRANSFERASE RDL2, MITOCHONDRIAL-RELATED"/>
    <property type="match status" value="1"/>
</dbReference>
<dbReference type="SUPFAM" id="SSF52821">
    <property type="entry name" value="Rhodanese/Cell cycle control phosphatase"/>
    <property type="match status" value="1"/>
</dbReference>
<comment type="caution">
    <text evidence="2">The sequence shown here is derived from an EMBL/GenBank/DDBJ whole genome shotgun (WGS) entry which is preliminary data.</text>
</comment>
<evidence type="ECO:0000313" key="3">
    <source>
        <dbReference type="Proteomes" id="UP000188320"/>
    </source>
</evidence>
<dbReference type="Gene3D" id="3.40.250.10">
    <property type="entry name" value="Rhodanese-like domain"/>
    <property type="match status" value="1"/>
</dbReference>
<name>A0A1R1PXJ4_ZANCU</name>
<accession>A0A1R1PXJ4</accession>